<dbReference type="GO" id="GO:0002143">
    <property type="term" value="P:tRNA wobble position uridine thiolation"/>
    <property type="evidence" value="ECO:0007669"/>
    <property type="project" value="InterPro"/>
</dbReference>
<proteinExistence type="predicted"/>
<dbReference type="SUPFAM" id="SSF75169">
    <property type="entry name" value="DsrEFH-like"/>
    <property type="match status" value="1"/>
</dbReference>
<name>A0A2P4ER83_9GAMM</name>
<dbReference type="PANTHER" id="PTHR37526">
    <property type="entry name" value="PROTEIN TUSB"/>
    <property type="match status" value="1"/>
</dbReference>
<keyword evidence="2" id="KW-1185">Reference proteome</keyword>
<dbReference type="InterPro" id="IPR027396">
    <property type="entry name" value="DsrEFH-like"/>
</dbReference>
<dbReference type="AlphaFoldDB" id="A0A2P4ER83"/>
<evidence type="ECO:0000313" key="1">
    <source>
        <dbReference type="EMBL" id="POB01134.1"/>
    </source>
</evidence>
<dbReference type="RefSeq" id="WP_104739597.1">
    <property type="nucleotide sequence ID" value="NZ_BMHR01000005.1"/>
</dbReference>
<dbReference type="NCBIfam" id="TIGR03011">
    <property type="entry name" value="sulf_tusB_dsrH"/>
    <property type="match status" value="1"/>
</dbReference>
<keyword evidence="1" id="KW-0808">Transferase</keyword>
<dbReference type="Proteomes" id="UP000243451">
    <property type="component" value="Unassembled WGS sequence"/>
</dbReference>
<reference evidence="1 2" key="1">
    <citation type="submission" date="2018-01" db="EMBL/GenBank/DDBJ databases">
        <title>Draft genome of the type strain Pseudomonas oceani DSM 100277 isolated from the deep water in Okinawa trough, northwestern Pacific Ocean.</title>
        <authorList>
            <person name="Gomila M."/>
            <person name="Mulet M."/>
            <person name="Garcia-Valdes E."/>
            <person name="Lalucat J."/>
        </authorList>
    </citation>
    <scope>NUCLEOTIDE SEQUENCE [LARGE SCALE GENOMIC DNA]</scope>
    <source>
        <strain evidence="1 2">DSM 100277</strain>
    </source>
</reference>
<organism evidence="1 2">
    <name type="scientific">Halopseudomonas oceani</name>
    <dbReference type="NCBI Taxonomy" id="1708783"/>
    <lineage>
        <taxon>Bacteria</taxon>
        <taxon>Pseudomonadati</taxon>
        <taxon>Pseudomonadota</taxon>
        <taxon>Gammaproteobacteria</taxon>
        <taxon>Pseudomonadales</taxon>
        <taxon>Pseudomonadaceae</taxon>
        <taxon>Halopseudomonas</taxon>
    </lineage>
</organism>
<dbReference type="InterPro" id="IPR007215">
    <property type="entry name" value="Sulphur_relay_TusB/DsrH"/>
</dbReference>
<dbReference type="Pfam" id="PF04077">
    <property type="entry name" value="DsrH"/>
    <property type="match status" value="1"/>
</dbReference>
<dbReference type="EMBL" id="PPSK01000022">
    <property type="protein sequence ID" value="POB01134.1"/>
    <property type="molecule type" value="Genomic_DNA"/>
</dbReference>
<dbReference type="PANTHER" id="PTHR37526:SF1">
    <property type="entry name" value="PROTEIN TUSB"/>
    <property type="match status" value="1"/>
</dbReference>
<dbReference type="Gene3D" id="3.40.1260.10">
    <property type="entry name" value="DsrEFH-like"/>
    <property type="match status" value="1"/>
</dbReference>
<dbReference type="GO" id="GO:1990228">
    <property type="term" value="C:sulfurtransferase complex"/>
    <property type="evidence" value="ECO:0007669"/>
    <property type="project" value="TreeGrafter"/>
</dbReference>
<accession>A0A2P4ER83</accession>
<gene>
    <name evidence="1" type="primary">dsrH</name>
    <name evidence="1" type="ORF">C1949_16885</name>
</gene>
<sequence length="103" mass="11396">MRSTLLHLLRHAPQDDTHFASSLRVIGPEQGLLLIEDAVYALLPRTSAVNAMQLLPASIKLFALESDVLARGLAIDDLPARVKLIDYPGMVEICTLYDKVLSW</sequence>
<evidence type="ECO:0000313" key="2">
    <source>
        <dbReference type="Proteomes" id="UP000243451"/>
    </source>
</evidence>
<dbReference type="GO" id="GO:0016740">
    <property type="term" value="F:transferase activity"/>
    <property type="evidence" value="ECO:0007669"/>
    <property type="project" value="UniProtKB-KW"/>
</dbReference>
<protein>
    <submittedName>
        <fullName evidence="1">Sulfurtransferase complex subunit TusB</fullName>
    </submittedName>
</protein>
<comment type="caution">
    <text evidence="1">The sequence shown here is derived from an EMBL/GenBank/DDBJ whole genome shotgun (WGS) entry which is preliminary data.</text>
</comment>
<dbReference type="OrthoDB" id="9795117at2"/>